<keyword evidence="8" id="KW-0456">Lyase</keyword>
<organism evidence="13 14">
    <name type="scientific">Diaporthe eres</name>
    <name type="common">Phomopsis oblonga</name>
    <dbReference type="NCBI Taxonomy" id="83184"/>
    <lineage>
        <taxon>Eukaryota</taxon>
        <taxon>Fungi</taxon>
        <taxon>Dikarya</taxon>
        <taxon>Ascomycota</taxon>
        <taxon>Pezizomycotina</taxon>
        <taxon>Sordariomycetes</taxon>
        <taxon>Sordariomycetidae</taxon>
        <taxon>Diaporthales</taxon>
        <taxon>Diaporthaceae</taxon>
        <taxon>Diaporthe</taxon>
        <taxon>Diaporthe eres species complex</taxon>
    </lineage>
</organism>
<sequence length="582" mass="63159">MTEVLVGEYLFRRLKQVGVQTVFGVPGDFELALLNLVPEQGLSWVGTPNELVGAYAADGYAREKGFGALVTTFGPGELSALCGIGGAFCENVPVLHIVGYPTRPVQASGRIIHHTLGDLRYDHYVKMSGELSCATAVLEDTHTAASKIDRVINAMLLQSKPGYIGISEDVAYSKIPLSYLETKLVTSPPQGNMDIEQKAISAICKALTESKKPILLVDGGASRGSWEKLVPELIDTLAIPVFTTTLGKGIVDESGPYYIGGYEGLVSLPEVKEIVEGADCVLWLGSLPSDFNTWAVARFKERSLQLRTRQIRDTKFEAKISHILPRLTKAIGTEKPLSGKMSQVKRPERPAVPMPKAIEQDWLWPRLSAYIKPGDLVVTETGTSQFGFNMTTLPRGAKVWTQAVYGSIGYAAGAAAGASIAARETGTYKRVILITGEGSLQLTVQAFSILNRHGLTPVVFIINNLGYTVERYFNGMEAAYNDVPMWDYGAIFQAMSPETRIKSFKVDKAADLDALLSDENFQTATYPQASGTSSESDRLTRRLKCVDMILGPKDLPSNLKKMFETVKAGAATKSSGTSHSVE</sequence>
<evidence type="ECO:0000256" key="2">
    <source>
        <dbReference type="ARBA" id="ARBA00007812"/>
    </source>
</evidence>
<keyword evidence="7 9" id="KW-0786">Thiamine pyrophosphate</keyword>
<dbReference type="InterPro" id="IPR012000">
    <property type="entry name" value="Thiamin_PyroP_enz_cen_dom"/>
</dbReference>
<evidence type="ECO:0000256" key="1">
    <source>
        <dbReference type="ARBA" id="ARBA00001964"/>
    </source>
</evidence>
<evidence type="ECO:0000313" key="14">
    <source>
        <dbReference type="Proteomes" id="UP001430848"/>
    </source>
</evidence>
<keyword evidence="13" id="KW-0670">Pyruvate</keyword>
<name>A0ABR1NSY0_DIAER</name>
<dbReference type="Proteomes" id="UP001430848">
    <property type="component" value="Unassembled WGS sequence"/>
</dbReference>
<evidence type="ECO:0000259" key="12">
    <source>
        <dbReference type="Pfam" id="PF02776"/>
    </source>
</evidence>
<evidence type="ECO:0000256" key="8">
    <source>
        <dbReference type="ARBA" id="ARBA00023239"/>
    </source>
</evidence>
<dbReference type="Pfam" id="PF02776">
    <property type="entry name" value="TPP_enzyme_N"/>
    <property type="match status" value="1"/>
</dbReference>
<dbReference type="SUPFAM" id="SSF52518">
    <property type="entry name" value="Thiamin diphosphate-binding fold (THDP-binding)"/>
    <property type="match status" value="2"/>
</dbReference>
<keyword evidence="6" id="KW-0460">Magnesium</keyword>
<dbReference type="Gene3D" id="3.40.50.1220">
    <property type="entry name" value="TPP-binding domain"/>
    <property type="match status" value="1"/>
</dbReference>
<dbReference type="Pfam" id="PF00205">
    <property type="entry name" value="TPP_enzyme_M"/>
    <property type="match status" value="1"/>
</dbReference>
<keyword evidence="14" id="KW-1185">Reference proteome</keyword>
<keyword evidence="5" id="KW-0210">Decarboxylase</keyword>
<feature type="domain" description="Thiamine pyrophosphate enzyme N-terminal TPP-binding" evidence="12">
    <location>
        <begin position="6"/>
        <end position="107"/>
    </location>
</feature>
<dbReference type="PANTHER" id="PTHR43452:SF30">
    <property type="entry name" value="PYRUVATE DECARBOXYLASE ISOZYME 1-RELATED"/>
    <property type="match status" value="1"/>
</dbReference>
<evidence type="ECO:0000256" key="5">
    <source>
        <dbReference type="ARBA" id="ARBA00022793"/>
    </source>
</evidence>
<reference evidence="13 14" key="1">
    <citation type="submission" date="2024-02" db="EMBL/GenBank/DDBJ databases">
        <title>De novo assembly and annotation of 12 fungi associated with fruit tree decline syndrome in Ontario, Canada.</title>
        <authorList>
            <person name="Sulman M."/>
            <person name="Ellouze W."/>
            <person name="Ilyukhin E."/>
        </authorList>
    </citation>
    <scope>NUCLEOTIDE SEQUENCE [LARGE SCALE GENOMIC DNA]</scope>
    <source>
        <strain evidence="13 14">M169</strain>
    </source>
</reference>
<dbReference type="InterPro" id="IPR012001">
    <property type="entry name" value="Thiamin_PyroP_enz_TPP-bd_dom"/>
</dbReference>
<protein>
    <recommendedName>
        <fullName evidence="3">Pyruvate decarboxylase</fullName>
    </recommendedName>
</protein>
<dbReference type="EMBL" id="JAKNSF020000120">
    <property type="protein sequence ID" value="KAK7713907.1"/>
    <property type="molecule type" value="Genomic_DNA"/>
</dbReference>
<comment type="cofactor">
    <cofactor evidence="1">
        <name>thiamine diphosphate</name>
        <dbReference type="ChEBI" id="CHEBI:58937"/>
    </cofactor>
</comment>
<dbReference type="Gene3D" id="3.40.50.970">
    <property type="match status" value="2"/>
</dbReference>
<dbReference type="PIRSF" id="PIRSF036565">
    <property type="entry name" value="Pyruvt_ip_decrb"/>
    <property type="match status" value="1"/>
</dbReference>
<dbReference type="SUPFAM" id="SSF52467">
    <property type="entry name" value="DHS-like NAD/FAD-binding domain"/>
    <property type="match status" value="1"/>
</dbReference>
<dbReference type="InterPro" id="IPR029035">
    <property type="entry name" value="DHS-like_NAD/FAD-binding_dom"/>
</dbReference>
<accession>A0ABR1NSY0</accession>
<dbReference type="Pfam" id="PF02775">
    <property type="entry name" value="TPP_enzyme_C"/>
    <property type="match status" value="1"/>
</dbReference>
<evidence type="ECO:0000256" key="7">
    <source>
        <dbReference type="ARBA" id="ARBA00023052"/>
    </source>
</evidence>
<evidence type="ECO:0000256" key="9">
    <source>
        <dbReference type="RuleBase" id="RU362132"/>
    </source>
</evidence>
<dbReference type="InterPro" id="IPR011766">
    <property type="entry name" value="TPP_enzyme_TPP-bd"/>
</dbReference>
<dbReference type="InterPro" id="IPR047213">
    <property type="entry name" value="TPP_PYR_PDC_IPDC-like"/>
</dbReference>
<evidence type="ECO:0000256" key="4">
    <source>
        <dbReference type="ARBA" id="ARBA00022723"/>
    </source>
</evidence>
<dbReference type="InterPro" id="IPR029061">
    <property type="entry name" value="THDP-binding"/>
</dbReference>
<evidence type="ECO:0000313" key="13">
    <source>
        <dbReference type="EMBL" id="KAK7713907.1"/>
    </source>
</evidence>
<evidence type="ECO:0000259" key="10">
    <source>
        <dbReference type="Pfam" id="PF00205"/>
    </source>
</evidence>
<proteinExistence type="inferred from homology"/>
<feature type="domain" description="Thiamine pyrophosphate enzyme TPP-binding" evidence="11">
    <location>
        <begin position="382"/>
        <end position="515"/>
    </location>
</feature>
<dbReference type="CDD" id="cd07038">
    <property type="entry name" value="TPP_PYR_PDC_IPDC_like"/>
    <property type="match status" value="1"/>
</dbReference>
<dbReference type="PANTHER" id="PTHR43452">
    <property type="entry name" value="PYRUVATE DECARBOXYLASE"/>
    <property type="match status" value="1"/>
</dbReference>
<keyword evidence="4" id="KW-0479">Metal-binding</keyword>
<gene>
    <name evidence="13" type="primary">PDC1</name>
    <name evidence="13" type="ORF">SLS63_011859</name>
</gene>
<evidence type="ECO:0000256" key="3">
    <source>
        <dbReference type="ARBA" id="ARBA00014422"/>
    </source>
</evidence>
<dbReference type="InterPro" id="IPR012110">
    <property type="entry name" value="PDC/IPDC-like"/>
</dbReference>
<feature type="domain" description="Thiamine pyrophosphate enzyme central" evidence="10">
    <location>
        <begin position="200"/>
        <end position="300"/>
    </location>
</feature>
<evidence type="ECO:0000256" key="6">
    <source>
        <dbReference type="ARBA" id="ARBA00022842"/>
    </source>
</evidence>
<evidence type="ECO:0000259" key="11">
    <source>
        <dbReference type="Pfam" id="PF02775"/>
    </source>
</evidence>
<comment type="similarity">
    <text evidence="2 9">Belongs to the TPP enzyme family.</text>
</comment>
<comment type="caution">
    <text evidence="13">The sequence shown here is derived from an EMBL/GenBank/DDBJ whole genome shotgun (WGS) entry which is preliminary data.</text>
</comment>